<keyword evidence="2" id="KW-0560">Oxidoreductase</keyword>
<dbReference type="PANTHER" id="PTHR44196">
    <property type="entry name" value="DEHYDROGENASE/REDUCTASE SDR FAMILY MEMBER 7B"/>
    <property type="match status" value="1"/>
</dbReference>
<dbReference type="PANTHER" id="PTHR44196:SF1">
    <property type="entry name" value="DEHYDROGENASE_REDUCTASE SDR FAMILY MEMBER 7B"/>
    <property type="match status" value="1"/>
</dbReference>
<keyword evidence="6" id="KW-1185">Reference proteome</keyword>
<evidence type="ECO:0000256" key="2">
    <source>
        <dbReference type="ARBA" id="ARBA00023002"/>
    </source>
</evidence>
<protein>
    <submittedName>
        <fullName evidence="5">SDR family NAD(P)-dependent oxidoreductase</fullName>
    </submittedName>
</protein>
<dbReference type="GO" id="GO:0016020">
    <property type="term" value="C:membrane"/>
    <property type="evidence" value="ECO:0007669"/>
    <property type="project" value="TreeGrafter"/>
</dbReference>
<dbReference type="InterPro" id="IPR002347">
    <property type="entry name" value="SDR_fam"/>
</dbReference>
<dbReference type="Pfam" id="PF00106">
    <property type="entry name" value="adh_short"/>
    <property type="match status" value="1"/>
</dbReference>
<dbReference type="KEGG" id="lto:RGQ30_28490"/>
<dbReference type="InterPro" id="IPR036291">
    <property type="entry name" value="NAD(P)-bd_dom_sf"/>
</dbReference>
<dbReference type="InterPro" id="IPR020904">
    <property type="entry name" value="Sc_DH/Rdtase_CS"/>
</dbReference>
<gene>
    <name evidence="5" type="ORF">RGQ30_28490</name>
</gene>
<name>A0AA86J1L5_9BURK</name>
<dbReference type="PROSITE" id="PS00061">
    <property type="entry name" value="ADH_SHORT"/>
    <property type="match status" value="1"/>
</dbReference>
<comment type="similarity">
    <text evidence="1 3">Belongs to the short-chain dehydrogenases/reductases (SDR) family.</text>
</comment>
<evidence type="ECO:0000259" key="4">
    <source>
        <dbReference type="SMART" id="SM00822"/>
    </source>
</evidence>
<organism evidence="5 6">
    <name type="scientific">Limnobacter thiooxidans</name>
    <dbReference type="NCBI Taxonomy" id="131080"/>
    <lineage>
        <taxon>Bacteria</taxon>
        <taxon>Pseudomonadati</taxon>
        <taxon>Pseudomonadota</taxon>
        <taxon>Betaproteobacteria</taxon>
        <taxon>Burkholderiales</taxon>
        <taxon>Burkholderiaceae</taxon>
        <taxon>Limnobacter</taxon>
    </lineage>
</organism>
<dbReference type="SMART" id="SM00822">
    <property type="entry name" value="PKS_KR"/>
    <property type="match status" value="1"/>
</dbReference>
<dbReference type="Gene3D" id="3.40.50.720">
    <property type="entry name" value="NAD(P)-binding Rossmann-like Domain"/>
    <property type="match status" value="1"/>
</dbReference>
<dbReference type="SUPFAM" id="SSF51735">
    <property type="entry name" value="NAD(P)-binding Rossmann-fold domains"/>
    <property type="match status" value="1"/>
</dbReference>
<dbReference type="PRINTS" id="PR00081">
    <property type="entry name" value="GDHRDH"/>
</dbReference>
<evidence type="ECO:0000313" key="6">
    <source>
        <dbReference type="Proteomes" id="UP001329151"/>
    </source>
</evidence>
<dbReference type="InterPro" id="IPR057326">
    <property type="entry name" value="KR_dom"/>
</dbReference>
<dbReference type="RefSeq" id="WP_130557565.1">
    <property type="nucleotide sequence ID" value="NZ_AP028947.1"/>
</dbReference>
<dbReference type="PRINTS" id="PR00080">
    <property type="entry name" value="SDRFAMILY"/>
</dbReference>
<evidence type="ECO:0000313" key="5">
    <source>
        <dbReference type="EMBL" id="BET27348.1"/>
    </source>
</evidence>
<reference evidence="5 6" key="1">
    <citation type="submission" date="2023-10" db="EMBL/GenBank/DDBJ databases">
        <title>Complete Genome Sequence of Limnobacter thiooxidans CS-K2T, Isolated from freshwater lake sediments in Bavaria, Germany.</title>
        <authorList>
            <person name="Naruki M."/>
            <person name="Watanabe A."/>
            <person name="Warashina T."/>
            <person name="Morita T."/>
            <person name="Arakawa K."/>
        </authorList>
    </citation>
    <scope>NUCLEOTIDE SEQUENCE [LARGE SCALE GENOMIC DNA]</scope>
    <source>
        <strain evidence="5 6">CS-K2</strain>
    </source>
</reference>
<evidence type="ECO:0000256" key="1">
    <source>
        <dbReference type="ARBA" id="ARBA00006484"/>
    </source>
</evidence>
<accession>A0AA86J1L5</accession>
<dbReference type="GO" id="GO:0016491">
    <property type="term" value="F:oxidoreductase activity"/>
    <property type="evidence" value="ECO:0007669"/>
    <property type="project" value="UniProtKB-KW"/>
</dbReference>
<sequence>MKNKVVFVTGGARGLGAGLAARVVSNGGKAFVVDLNAEAVFEQGELLGGDSIAGCQANVCKPADLELAMAECKERFGRIDVIVANAGILKMGSIEHMNPADFDAVMQVNVHGVFNTIRAGIPYLRETRGYLQIISSLAAAIHTPLMGHYAASKAAVEALADVARQELASDGIDVGCVHPTFTNTAMIQEVNAGVLWGGHKGAFGAVEPEQVIASMYRGIEKRQRKIIAPKTIAPLVLAPGLFHRVAEGLSRLQGSEKALKKFKADEQESVIRP</sequence>
<dbReference type="CDD" id="cd05233">
    <property type="entry name" value="SDR_c"/>
    <property type="match status" value="1"/>
</dbReference>
<evidence type="ECO:0000256" key="3">
    <source>
        <dbReference type="RuleBase" id="RU000363"/>
    </source>
</evidence>
<feature type="domain" description="Ketoreductase" evidence="4">
    <location>
        <begin position="4"/>
        <end position="190"/>
    </location>
</feature>
<dbReference type="AlphaFoldDB" id="A0AA86J1L5"/>
<dbReference type="EMBL" id="AP028947">
    <property type="protein sequence ID" value="BET27348.1"/>
    <property type="molecule type" value="Genomic_DNA"/>
</dbReference>
<dbReference type="Proteomes" id="UP001329151">
    <property type="component" value="Chromosome"/>
</dbReference>
<proteinExistence type="inferred from homology"/>